<dbReference type="Proteomes" id="UP000036958">
    <property type="component" value="Unassembled WGS sequence"/>
</dbReference>
<evidence type="ECO:0000313" key="3">
    <source>
        <dbReference type="Proteomes" id="UP000036958"/>
    </source>
</evidence>
<name>A0A0L8V9P6_9BACT</name>
<keyword evidence="3" id="KW-1185">Reference proteome</keyword>
<sequence length="205" mass="23304">MEPIFSGVQEPAVTKANPAVSKTQPTQQKASSEDEVSAKVPVKRMIKKRGSGYTPSIKDALSGKLAEKGEEDAQEKMKYYAGEQLTETFTQEQFAEKWAEYLQRLEDRPNLKATLARTPQLADNFKLNLSIDNSVQMEEISKIKPDLVSWLRKELRNTSIELIADIVVQESEYKPYSETEKLAEMVKKNPNLAMLKQRFNLDFGE</sequence>
<evidence type="ECO:0008006" key="4">
    <source>
        <dbReference type="Google" id="ProtNLM"/>
    </source>
</evidence>
<feature type="compositionally biased region" description="Polar residues" evidence="1">
    <location>
        <begin position="20"/>
        <end position="30"/>
    </location>
</feature>
<evidence type="ECO:0000313" key="2">
    <source>
        <dbReference type="EMBL" id="KOH45161.1"/>
    </source>
</evidence>
<evidence type="ECO:0000256" key="1">
    <source>
        <dbReference type="SAM" id="MobiDB-lite"/>
    </source>
</evidence>
<dbReference type="OrthoDB" id="1122331at2"/>
<gene>
    <name evidence="2" type="ORF">NC99_20230</name>
</gene>
<dbReference type="EMBL" id="LGIA01000148">
    <property type="protein sequence ID" value="KOH45161.1"/>
    <property type="molecule type" value="Genomic_DNA"/>
</dbReference>
<accession>A0A0L8V9P6</accession>
<feature type="region of interest" description="Disordered" evidence="1">
    <location>
        <begin position="1"/>
        <end position="43"/>
    </location>
</feature>
<dbReference type="RefSeq" id="WP_157624734.1">
    <property type="nucleotide sequence ID" value="NZ_LGIA01000148.1"/>
</dbReference>
<dbReference type="STRING" id="1409788.NC99_20230"/>
<organism evidence="2 3">
    <name type="scientific">Sunxiuqinia dokdonensis</name>
    <dbReference type="NCBI Taxonomy" id="1409788"/>
    <lineage>
        <taxon>Bacteria</taxon>
        <taxon>Pseudomonadati</taxon>
        <taxon>Bacteroidota</taxon>
        <taxon>Bacteroidia</taxon>
        <taxon>Marinilabiliales</taxon>
        <taxon>Prolixibacteraceae</taxon>
        <taxon>Sunxiuqinia</taxon>
    </lineage>
</organism>
<reference evidence="3" key="1">
    <citation type="submission" date="2015-07" db="EMBL/GenBank/DDBJ databases">
        <title>Genome sequencing of Sunxiuqinia dokdonensis strain SK.</title>
        <authorList>
            <person name="Ahn S."/>
            <person name="Kim B.-C."/>
        </authorList>
    </citation>
    <scope>NUCLEOTIDE SEQUENCE [LARGE SCALE GENOMIC DNA]</scope>
    <source>
        <strain evidence="3">SK</strain>
    </source>
</reference>
<comment type="caution">
    <text evidence="2">The sequence shown here is derived from an EMBL/GenBank/DDBJ whole genome shotgun (WGS) entry which is preliminary data.</text>
</comment>
<dbReference type="AlphaFoldDB" id="A0A0L8V9P6"/>
<protein>
    <recommendedName>
        <fullName evidence="4">DNA polymerase III subunit gamma/tau</fullName>
    </recommendedName>
</protein>
<proteinExistence type="predicted"/>